<protein>
    <recommendedName>
        <fullName evidence="2">3'-5' exonuclease domain-containing protein</fullName>
    </recommendedName>
</protein>
<keyword evidence="4" id="KW-1185">Reference proteome</keyword>
<evidence type="ECO:0000256" key="1">
    <source>
        <dbReference type="SAM" id="MobiDB-lite"/>
    </source>
</evidence>
<dbReference type="Pfam" id="PF01612">
    <property type="entry name" value="DNA_pol_A_exo1"/>
    <property type="match status" value="1"/>
</dbReference>
<feature type="region of interest" description="Disordered" evidence="1">
    <location>
        <begin position="65"/>
        <end position="92"/>
    </location>
</feature>
<name>A0ABN9TIB2_9DINO</name>
<dbReference type="InterPro" id="IPR052408">
    <property type="entry name" value="Exonuclease_MUT-7-like"/>
</dbReference>
<feature type="region of interest" description="Disordered" evidence="1">
    <location>
        <begin position="135"/>
        <end position="154"/>
    </location>
</feature>
<feature type="region of interest" description="Disordered" evidence="1">
    <location>
        <begin position="1"/>
        <end position="21"/>
    </location>
</feature>
<dbReference type="Proteomes" id="UP001189429">
    <property type="component" value="Unassembled WGS sequence"/>
</dbReference>
<evidence type="ECO:0000313" key="3">
    <source>
        <dbReference type="EMBL" id="CAK0845681.1"/>
    </source>
</evidence>
<dbReference type="EMBL" id="CAUYUJ010014757">
    <property type="protein sequence ID" value="CAK0845681.1"/>
    <property type="molecule type" value="Genomic_DNA"/>
</dbReference>
<proteinExistence type="predicted"/>
<evidence type="ECO:0000313" key="4">
    <source>
        <dbReference type="Proteomes" id="UP001189429"/>
    </source>
</evidence>
<dbReference type="Gene3D" id="3.30.420.10">
    <property type="entry name" value="Ribonuclease H-like superfamily/Ribonuclease H"/>
    <property type="match status" value="1"/>
</dbReference>
<feature type="domain" description="3'-5' exonuclease" evidence="2">
    <location>
        <begin position="432"/>
        <end position="497"/>
    </location>
</feature>
<feature type="compositionally biased region" description="Low complexity" evidence="1">
    <location>
        <begin position="9"/>
        <end position="21"/>
    </location>
</feature>
<comment type="caution">
    <text evidence="3">The sequence shown here is derived from an EMBL/GenBank/DDBJ whole genome shotgun (WGS) entry which is preliminary data.</text>
</comment>
<gene>
    <name evidence="3" type="ORF">PCOR1329_LOCUS39402</name>
</gene>
<accession>A0ABN9TIB2</accession>
<dbReference type="PANTHER" id="PTHR47765:SF2">
    <property type="entry name" value="EXONUCLEASE MUT-7 HOMOLOG"/>
    <property type="match status" value="1"/>
</dbReference>
<dbReference type="InterPro" id="IPR012337">
    <property type="entry name" value="RNaseH-like_sf"/>
</dbReference>
<dbReference type="SUPFAM" id="SSF53098">
    <property type="entry name" value="Ribonuclease H-like"/>
    <property type="match status" value="1"/>
</dbReference>
<evidence type="ECO:0000259" key="2">
    <source>
        <dbReference type="Pfam" id="PF01612"/>
    </source>
</evidence>
<dbReference type="PANTHER" id="PTHR47765">
    <property type="entry name" value="3'-5' EXONUCLEASE DOMAIN-CONTAINING PROTEIN"/>
    <property type="match status" value="1"/>
</dbReference>
<dbReference type="InterPro" id="IPR002562">
    <property type="entry name" value="3'-5'_exonuclease_dom"/>
</dbReference>
<sequence>MSGPFGPKTLRSSSTTWWRRGTTCSAPSVSLIATPGRRHAGSTEREWLVAAKGAWPDREEAMRPCSQILPRPPGPAGAPPRGAGRPARGRLRHRPRARHVVVRGEPTAGAGHARRAAHPARHAVRVAAGAAGAGAAAARRPGARGRRQGGATGAEALAHGRGAEALLLLARDAAAPRGLRPPPPPSRLRDSPWPQLAFDPAEALACERGGGTPSAPAAADAYRLMAEGGASSARALWGPGEEAAPPAPLAEAGSGLPAPHAQLPLDAIHFVDSVQALSHVLTFLQEAPPRCVGVDIEWSDPHLVSLIQIATPTRAFVLDTVNRTPLYMSVLHCLMGWLLGREETTKLFFGFPQDLIRLNLLFEPHGRSLGTADAIASVVDMYTQRLQRVRVQLPRREDTPLGREGLLGEALEAEDLAEIHRLSSTAPAYPERCEVAEQVFLIGGHHSLAAMVERYLGEKLNKSVRQSNWNFRPLSAVQVIYAATDAHVLLRLEAAMRASGVLPQRTWGAAARPAGEARPAWWRGGVADGGEDPPPRIAE</sequence>
<organism evidence="3 4">
    <name type="scientific">Prorocentrum cordatum</name>
    <dbReference type="NCBI Taxonomy" id="2364126"/>
    <lineage>
        <taxon>Eukaryota</taxon>
        <taxon>Sar</taxon>
        <taxon>Alveolata</taxon>
        <taxon>Dinophyceae</taxon>
        <taxon>Prorocentrales</taxon>
        <taxon>Prorocentraceae</taxon>
        <taxon>Prorocentrum</taxon>
    </lineage>
</organism>
<reference evidence="3" key="1">
    <citation type="submission" date="2023-10" db="EMBL/GenBank/DDBJ databases">
        <authorList>
            <person name="Chen Y."/>
            <person name="Shah S."/>
            <person name="Dougan E. K."/>
            <person name="Thang M."/>
            <person name="Chan C."/>
        </authorList>
    </citation>
    <scope>NUCLEOTIDE SEQUENCE [LARGE SCALE GENOMIC DNA]</scope>
</reference>
<dbReference type="InterPro" id="IPR036397">
    <property type="entry name" value="RNaseH_sf"/>
</dbReference>
<feature type="region of interest" description="Disordered" evidence="1">
    <location>
        <begin position="520"/>
        <end position="539"/>
    </location>
</feature>